<dbReference type="GO" id="GO:0043138">
    <property type="term" value="F:3'-5' DNA helicase activity"/>
    <property type="evidence" value="ECO:0007669"/>
    <property type="project" value="UniProtKB-EC"/>
</dbReference>
<dbReference type="Pfam" id="PF00580">
    <property type="entry name" value="UvrD-helicase"/>
    <property type="match status" value="1"/>
</dbReference>
<dbReference type="CDD" id="cd17932">
    <property type="entry name" value="DEXQc_UvrD"/>
    <property type="match status" value="1"/>
</dbReference>
<name>A0A378NSD6_9FIRM</name>
<dbReference type="Gene3D" id="1.10.486.10">
    <property type="entry name" value="PCRA, domain 4"/>
    <property type="match status" value="1"/>
</dbReference>
<evidence type="ECO:0000259" key="13">
    <source>
        <dbReference type="PROSITE" id="PS51217"/>
    </source>
</evidence>
<evidence type="ECO:0000256" key="11">
    <source>
        <dbReference type="RuleBase" id="RU364053"/>
    </source>
</evidence>
<dbReference type="InterPro" id="IPR005751">
    <property type="entry name" value="ATP-dep_DNA_helicase_PcrA"/>
</dbReference>
<dbReference type="GO" id="GO:0005829">
    <property type="term" value="C:cytosol"/>
    <property type="evidence" value="ECO:0007669"/>
    <property type="project" value="TreeGrafter"/>
</dbReference>
<dbReference type="Gene3D" id="1.10.10.160">
    <property type="match status" value="1"/>
</dbReference>
<dbReference type="Proteomes" id="UP000255234">
    <property type="component" value="Unassembled WGS sequence"/>
</dbReference>
<dbReference type="AlphaFoldDB" id="A0A378NSD6"/>
<reference evidence="14 15" key="1">
    <citation type="submission" date="2018-06" db="EMBL/GenBank/DDBJ databases">
        <authorList>
            <consortium name="Pathogen Informatics"/>
            <person name="Doyle S."/>
        </authorList>
    </citation>
    <scope>NUCLEOTIDE SEQUENCE [LARGE SCALE GENOMIC DNA]</scope>
    <source>
        <strain evidence="14 15">NCTC10571</strain>
    </source>
</reference>
<comment type="catalytic activity">
    <reaction evidence="8">
        <text>Couples ATP hydrolysis with the unwinding of duplex DNA by translocating in the 3'-5' direction.</text>
        <dbReference type="EC" id="5.6.2.4"/>
    </reaction>
</comment>
<dbReference type="GO" id="GO:0000725">
    <property type="term" value="P:recombinational repair"/>
    <property type="evidence" value="ECO:0007669"/>
    <property type="project" value="TreeGrafter"/>
</dbReference>
<dbReference type="GO" id="GO:0016887">
    <property type="term" value="F:ATP hydrolysis activity"/>
    <property type="evidence" value="ECO:0007669"/>
    <property type="project" value="RHEA"/>
</dbReference>
<dbReference type="InterPro" id="IPR014016">
    <property type="entry name" value="UvrD-like_ATP-bd"/>
</dbReference>
<dbReference type="PROSITE" id="PS51217">
    <property type="entry name" value="UVRD_HELICASE_CTER"/>
    <property type="match status" value="1"/>
</dbReference>
<feature type="binding site" evidence="10">
    <location>
        <begin position="26"/>
        <end position="33"/>
    </location>
    <ligand>
        <name>ATP</name>
        <dbReference type="ChEBI" id="CHEBI:30616"/>
    </ligand>
</feature>
<comment type="catalytic activity">
    <reaction evidence="9 11">
        <text>ATP + H2O = ADP + phosphate + H(+)</text>
        <dbReference type="Rhea" id="RHEA:13065"/>
        <dbReference type="ChEBI" id="CHEBI:15377"/>
        <dbReference type="ChEBI" id="CHEBI:15378"/>
        <dbReference type="ChEBI" id="CHEBI:30616"/>
        <dbReference type="ChEBI" id="CHEBI:43474"/>
        <dbReference type="ChEBI" id="CHEBI:456216"/>
        <dbReference type="EC" id="5.6.2.4"/>
    </reaction>
</comment>
<evidence type="ECO:0000256" key="7">
    <source>
        <dbReference type="ARBA" id="ARBA00023235"/>
    </source>
</evidence>
<keyword evidence="6 11" id="KW-0238">DNA-binding</keyword>
<evidence type="ECO:0000256" key="4">
    <source>
        <dbReference type="ARBA" id="ARBA00022806"/>
    </source>
</evidence>
<sequence>MNIYDGLNPAQAQAVAHTEGPLLIMAGAGSGKTKVLTCRIANLLDKGVSPYNILAITFTNKAATEMRERVDRMIGEKAKYVWLSTFHSFCAKFLRFEIEALGIYKKNFVIYDTQDALTLIKNCLKELNLDEKQYAPYAVQSAISNAKNMMTTPQEYTQSASDFFAKKIAEIYTMYQAKLIENNALDFDDLLMLAVKVLKEHEDIKMKYQQRFQYILVDEYQDTNGAQYQLTSLLAGMYRNLCVVGDADQSIYGWRGADIRNIMDFEKDYPEATVIKLEQNYRSTKTILNAANMVIEHNLDRKPKKLWTNNPQGEKIIHYTASDERDEARFITEEAVKQKTLFNVSYGDMAVLYRTNAQSRALEEGFMKAGVPYTMVGGLKFYDRKEIKDILAYLRVIYNPEDTISLMRIINVPKRSLGAVTMNKLAEFADMYNMTLFDAISAPETAPITPKAKQSLANFAEFILEMLNNSVVLSVHDLIEQVMHKSGYIAELEKENTVENQTRLENIKELLSVAKDFEKTNEEPTLENFLSTVSLVSDIDNADMEDERVTLMTMHSAKGLEFPVVFLAGMEEGLFPHARTLMNETEIEEERRTCYVGITRAERKLYITNAKARMIYGKTLSYEPSRFISEIPAEYLEEREAKNKFGFGMGSMNSYGSGCSQSGRNNFGGSILGSNNSTGRPNSLLGGGFAQKAQAVKPAGNVIRPDLSIKWKVGDKAKHNKWGIGTIVSVKGTGEEVELKIAFPGQGIKALMQKYAPIIKV</sequence>
<dbReference type="FunFam" id="1.10.10.160:FF:000001">
    <property type="entry name" value="ATP-dependent DNA helicase"/>
    <property type="match status" value="1"/>
</dbReference>
<dbReference type="FunFam" id="1.10.486.10:FF:000003">
    <property type="entry name" value="ATP-dependent DNA helicase"/>
    <property type="match status" value="1"/>
</dbReference>
<dbReference type="EMBL" id="UGPP01000001">
    <property type="protein sequence ID" value="STY70715.1"/>
    <property type="molecule type" value="Genomic_DNA"/>
</dbReference>
<comment type="similarity">
    <text evidence="1 11">Belongs to the helicase family. UvrD subfamily.</text>
</comment>
<dbReference type="Gene3D" id="3.40.50.300">
    <property type="entry name" value="P-loop containing nucleotide triphosphate hydrolases"/>
    <property type="match status" value="2"/>
</dbReference>
<dbReference type="GO" id="GO:0033202">
    <property type="term" value="C:DNA helicase complex"/>
    <property type="evidence" value="ECO:0007669"/>
    <property type="project" value="TreeGrafter"/>
</dbReference>
<evidence type="ECO:0000256" key="8">
    <source>
        <dbReference type="ARBA" id="ARBA00034617"/>
    </source>
</evidence>
<dbReference type="GO" id="GO:0005524">
    <property type="term" value="F:ATP binding"/>
    <property type="evidence" value="ECO:0007669"/>
    <property type="project" value="UniProtKB-UniRule"/>
</dbReference>
<dbReference type="EC" id="5.6.2.4" evidence="11"/>
<dbReference type="STRING" id="1122216.GCA_000423385_00949"/>
<keyword evidence="2 10" id="KW-0547">Nucleotide-binding</keyword>
<proteinExistence type="inferred from homology"/>
<feature type="domain" description="UvrD-like helicase ATP-binding" evidence="12">
    <location>
        <begin position="5"/>
        <end position="284"/>
    </location>
</feature>
<evidence type="ECO:0000313" key="14">
    <source>
        <dbReference type="EMBL" id="STY70715.1"/>
    </source>
</evidence>
<feature type="domain" description="UvrD-like helicase C-terminal" evidence="13">
    <location>
        <begin position="285"/>
        <end position="559"/>
    </location>
</feature>
<dbReference type="PANTHER" id="PTHR11070">
    <property type="entry name" value="UVRD / RECB / PCRA DNA HELICASE FAMILY MEMBER"/>
    <property type="match status" value="1"/>
</dbReference>
<protein>
    <recommendedName>
        <fullName evidence="11">ATP-dependent DNA helicase</fullName>
        <ecNumber evidence="11">5.6.2.4</ecNumber>
    </recommendedName>
</protein>
<dbReference type="PROSITE" id="PS51198">
    <property type="entry name" value="UVRD_HELICASE_ATP_BIND"/>
    <property type="match status" value="1"/>
</dbReference>
<evidence type="ECO:0000313" key="15">
    <source>
        <dbReference type="Proteomes" id="UP000255234"/>
    </source>
</evidence>
<gene>
    <name evidence="14" type="primary">pcrA_1</name>
    <name evidence="14" type="ORF">NCTC10571_00857</name>
</gene>
<evidence type="ECO:0000256" key="9">
    <source>
        <dbReference type="ARBA" id="ARBA00048988"/>
    </source>
</evidence>
<keyword evidence="4 10" id="KW-0347">Helicase</keyword>
<dbReference type="GO" id="GO:0009314">
    <property type="term" value="P:response to radiation"/>
    <property type="evidence" value="ECO:0007669"/>
    <property type="project" value="UniProtKB-ARBA"/>
</dbReference>
<dbReference type="SUPFAM" id="SSF52540">
    <property type="entry name" value="P-loop containing nucleoside triphosphate hydrolases"/>
    <property type="match status" value="1"/>
</dbReference>
<evidence type="ECO:0000256" key="3">
    <source>
        <dbReference type="ARBA" id="ARBA00022801"/>
    </source>
</evidence>
<evidence type="ECO:0000256" key="6">
    <source>
        <dbReference type="ARBA" id="ARBA00023125"/>
    </source>
</evidence>
<accession>A0A378NSD6</accession>
<evidence type="ECO:0000256" key="1">
    <source>
        <dbReference type="ARBA" id="ARBA00009922"/>
    </source>
</evidence>
<evidence type="ECO:0000259" key="12">
    <source>
        <dbReference type="PROSITE" id="PS51198"/>
    </source>
</evidence>
<dbReference type="InterPro" id="IPR027417">
    <property type="entry name" value="P-loop_NTPase"/>
</dbReference>
<evidence type="ECO:0000256" key="10">
    <source>
        <dbReference type="PROSITE-ProRule" id="PRU00560"/>
    </source>
</evidence>
<dbReference type="Pfam" id="PF13361">
    <property type="entry name" value="UvrD_C"/>
    <property type="match status" value="1"/>
</dbReference>
<dbReference type="InterPro" id="IPR000212">
    <property type="entry name" value="DNA_helicase_UvrD/REP"/>
</dbReference>
<keyword evidence="3 10" id="KW-0378">Hydrolase</keyword>
<dbReference type="InterPro" id="IPR013986">
    <property type="entry name" value="DExx_box_DNA_helicase_dom_sf"/>
</dbReference>
<dbReference type="GO" id="GO:0006260">
    <property type="term" value="P:DNA replication"/>
    <property type="evidence" value="ECO:0007669"/>
    <property type="project" value="InterPro"/>
</dbReference>
<dbReference type="Pfam" id="PF21196">
    <property type="entry name" value="PcrA_UvrD_tudor"/>
    <property type="match status" value="1"/>
</dbReference>
<dbReference type="NCBIfam" id="TIGR01073">
    <property type="entry name" value="pcrA"/>
    <property type="match status" value="1"/>
</dbReference>
<organism evidence="14 15">
    <name type="scientific">Megamonas hypermegale</name>
    <dbReference type="NCBI Taxonomy" id="158847"/>
    <lineage>
        <taxon>Bacteria</taxon>
        <taxon>Bacillati</taxon>
        <taxon>Bacillota</taxon>
        <taxon>Negativicutes</taxon>
        <taxon>Selenomonadales</taxon>
        <taxon>Selenomonadaceae</taxon>
        <taxon>Megamonas</taxon>
    </lineage>
</organism>
<keyword evidence="7" id="KW-0413">Isomerase</keyword>
<evidence type="ECO:0000256" key="5">
    <source>
        <dbReference type="ARBA" id="ARBA00022840"/>
    </source>
</evidence>
<keyword evidence="5 10" id="KW-0067">ATP-binding</keyword>
<dbReference type="InterPro" id="IPR014017">
    <property type="entry name" value="DNA_helicase_UvrD-like_C"/>
</dbReference>
<evidence type="ECO:0000256" key="2">
    <source>
        <dbReference type="ARBA" id="ARBA00022741"/>
    </source>
</evidence>
<dbReference type="GO" id="GO:0003677">
    <property type="term" value="F:DNA binding"/>
    <property type="evidence" value="ECO:0007669"/>
    <property type="project" value="UniProtKB-KW"/>
</dbReference>
<dbReference type="PANTHER" id="PTHR11070:SF2">
    <property type="entry name" value="ATP-DEPENDENT DNA HELICASE SRS2"/>
    <property type="match status" value="1"/>
</dbReference>
<dbReference type="RefSeq" id="WP_115151234.1">
    <property type="nucleotide sequence ID" value="NZ_UGPP01000001.1"/>
</dbReference>